<keyword evidence="1" id="KW-1133">Transmembrane helix</keyword>
<evidence type="ECO:0000313" key="2">
    <source>
        <dbReference type="EMBL" id="VVE41858.1"/>
    </source>
</evidence>
<protein>
    <submittedName>
        <fullName evidence="2">Uncharacterized protein</fullName>
    </submittedName>
</protein>
<accession>A0A5E4Y0P8</accession>
<feature type="transmembrane region" description="Helical" evidence="1">
    <location>
        <begin position="37"/>
        <end position="59"/>
    </location>
</feature>
<feature type="transmembrane region" description="Helical" evidence="1">
    <location>
        <begin position="201"/>
        <end position="222"/>
    </location>
</feature>
<gene>
    <name evidence="2" type="ORF">PCE31107_04202</name>
</gene>
<evidence type="ECO:0000313" key="3">
    <source>
        <dbReference type="Proteomes" id="UP000396788"/>
    </source>
</evidence>
<keyword evidence="1" id="KW-0812">Transmembrane</keyword>
<organism evidence="2 3">
    <name type="scientific">Pandoraea cepalis</name>
    <dbReference type="NCBI Taxonomy" id="2508294"/>
    <lineage>
        <taxon>Bacteria</taxon>
        <taxon>Pseudomonadati</taxon>
        <taxon>Pseudomonadota</taxon>
        <taxon>Betaproteobacteria</taxon>
        <taxon>Burkholderiales</taxon>
        <taxon>Burkholderiaceae</taxon>
        <taxon>Pandoraea</taxon>
    </lineage>
</organism>
<dbReference type="RefSeq" id="WP_150610530.1">
    <property type="nucleotide sequence ID" value="NZ_CABPRY010000014.1"/>
</dbReference>
<proteinExistence type="predicted"/>
<dbReference type="AlphaFoldDB" id="A0A5E4Y0P8"/>
<dbReference type="EMBL" id="CABPRY010000014">
    <property type="protein sequence ID" value="VVE41858.1"/>
    <property type="molecule type" value="Genomic_DNA"/>
</dbReference>
<dbReference type="Proteomes" id="UP000396788">
    <property type="component" value="Unassembled WGS sequence"/>
</dbReference>
<reference evidence="2 3" key="1">
    <citation type="submission" date="2019-08" db="EMBL/GenBank/DDBJ databases">
        <authorList>
            <person name="Peeters C."/>
        </authorList>
    </citation>
    <scope>NUCLEOTIDE SEQUENCE [LARGE SCALE GENOMIC DNA]</scope>
    <source>
        <strain evidence="2 3">LMG 31107</strain>
    </source>
</reference>
<sequence>MTRRLALALAAMATSTAVCMSVLAGWQRGGWLSERLVWVAIGVVLVVSAHLLPALCLSAPIAVRGVGSPLWLCRIASASFGHATFFLLSQSHAGDLRVASTPIVIAPVHRSLAAVMVDRASVTAQLAQANARPCIGDCTGLHGRRAGLTARLEALDAEAGDIRRYQAIEDRAETRRDAVRRDPVTARLAALFGAAGSTLDLLVGLAFAAVLEATACLLWWIALIPSRQVSVTDSLAVAVTDMSVPEPLPVVPEPEAEVTRLTRDIQAGIVVPTVSGIRRHLRCSQAKAAALRRQLASATP</sequence>
<name>A0A5E4Y0P8_9BURK</name>
<feature type="transmembrane region" description="Helical" evidence="1">
    <location>
        <begin position="71"/>
        <end position="88"/>
    </location>
</feature>
<keyword evidence="1" id="KW-0472">Membrane</keyword>
<evidence type="ECO:0000256" key="1">
    <source>
        <dbReference type="SAM" id="Phobius"/>
    </source>
</evidence>